<evidence type="ECO:0000259" key="1">
    <source>
        <dbReference type="Pfam" id="PF14111"/>
    </source>
</evidence>
<accession>A0A9J5WJV2</accession>
<dbReference type="Pfam" id="PF14111">
    <property type="entry name" value="DUF4283"/>
    <property type="match status" value="1"/>
</dbReference>
<dbReference type="OrthoDB" id="1305396at2759"/>
<proteinExistence type="predicted"/>
<protein>
    <recommendedName>
        <fullName evidence="1">DUF4283 domain-containing protein</fullName>
    </recommendedName>
</protein>
<evidence type="ECO:0000313" key="3">
    <source>
        <dbReference type="Proteomes" id="UP000824120"/>
    </source>
</evidence>
<name>A0A9J5WJV2_SOLCO</name>
<evidence type="ECO:0000313" key="2">
    <source>
        <dbReference type="EMBL" id="KAG5575476.1"/>
    </source>
</evidence>
<organism evidence="2 3">
    <name type="scientific">Solanum commersonii</name>
    <name type="common">Commerson's wild potato</name>
    <name type="synonym">Commerson's nightshade</name>
    <dbReference type="NCBI Taxonomy" id="4109"/>
    <lineage>
        <taxon>Eukaryota</taxon>
        <taxon>Viridiplantae</taxon>
        <taxon>Streptophyta</taxon>
        <taxon>Embryophyta</taxon>
        <taxon>Tracheophyta</taxon>
        <taxon>Spermatophyta</taxon>
        <taxon>Magnoliopsida</taxon>
        <taxon>eudicotyledons</taxon>
        <taxon>Gunneridae</taxon>
        <taxon>Pentapetalae</taxon>
        <taxon>asterids</taxon>
        <taxon>lamiids</taxon>
        <taxon>Solanales</taxon>
        <taxon>Solanaceae</taxon>
        <taxon>Solanoideae</taxon>
        <taxon>Solaneae</taxon>
        <taxon>Solanum</taxon>
    </lineage>
</organism>
<keyword evidence="3" id="KW-1185">Reference proteome</keyword>
<sequence length="79" mass="9112">MSVGMDTSRGVPRITWTEEEVDRMNVIENLQYGIIGKFSYGWPDLDDLRMQIPKQLKIIGDCSIGLLRNRHINLIKQHG</sequence>
<dbReference type="AlphaFoldDB" id="A0A9J5WJV2"/>
<reference evidence="2 3" key="1">
    <citation type="submission" date="2020-09" db="EMBL/GenBank/DDBJ databases">
        <title>De no assembly of potato wild relative species, Solanum commersonii.</title>
        <authorList>
            <person name="Cho K."/>
        </authorList>
    </citation>
    <scope>NUCLEOTIDE SEQUENCE [LARGE SCALE GENOMIC DNA]</scope>
    <source>
        <strain evidence="2">LZ3.2</strain>
        <tissue evidence="2">Leaf</tissue>
    </source>
</reference>
<comment type="caution">
    <text evidence="2">The sequence shown here is derived from an EMBL/GenBank/DDBJ whole genome shotgun (WGS) entry which is preliminary data.</text>
</comment>
<gene>
    <name evidence="2" type="ORF">H5410_055610</name>
</gene>
<feature type="domain" description="DUF4283" evidence="1">
    <location>
        <begin position="27"/>
        <end position="72"/>
    </location>
</feature>
<dbReference type="EMBL" id="JACXVP010000011">
    <property type="protein sequence ID" value="KAG5575476.1"/>
    <property type="molecule type" value="Genomic_DNA"/>
</dbReference>
<dbReference type="InterPro" id="IPR025558">
    <property type="entry name" value="DUF4283"/>
</dbReference>
<dbReference type="Proteomes" id="UP000824120">
    <property type="component" value="Chromosome 11"/>
</dbReference>